<gene>
    <name evidence="2" type="ORF">E3N88_01462</name>
</gene>
<reference evidence="2 3" key="1">
    <citation type="submission" date="2019-05" db="EMBL/GenBank/DDBJ databases">
        <title>Mikania micrantha, genome provides insights into the molecular mechanism of rapid growth.</title>
        <authorList>
            <person name="Liu B."/>
        </authorList>
    </citation>
    <scope>NUCLEOTIDE SEQUENCE [LARGE SCALE GENOMIC DNA]</scope>
    <source>
        <strain evidence="2">NLD-2019</strain>
        <tissue evidence="2">Leaf</tissue>
    </source>
</reference>
<evidence type="ECO:0000313" key="2">
    <source>
        <dbReference type="EMBL" id="KAD7478326.1"/>
    </source>
</evidence>
<organism evidence="2 3">
    <name type="scientific">Mikania micrantha</name>
    <name type="common">bitter vine</name>
    <dbReference type="NCBI Taxonomy" id="192012"/>
    <lineage>
        <taxon>Eukaryota</taxon>
        <taxon>Viridiplantae</taxon>
        <taxon>Streptophyta</taxon>
        <taxon>Embryophyta</taxon>
        <taxon>Tracheophyta</taxon>
        <taxon>Spermatophyta</taxon>
        <taxon>Magnoliopsida</taxon>
        <taxon>eudicotyledons</taxon>
        <taxon>Gunneridae</taxon>
        <taxon>Pentapetalae</taxon>
        <taxon>asterids</taxon>
        <taxon>campanulids</taxon>
        <taxon>Asterales</taxon>
        <taxon>Asteraceae</taxon>
        <taxon>Asteroideae</taxon>
        <taxon>Heliantheae alliance</taxon>
        <taxon>Eupatorieae</taxon>
        <taxon>Mikania</taxon>
    </lineage>
</organism>
<name>A0A5N6Q2M4_9ASTR</name>
<evidence type="ECO:0000313" key="3">
    <source>
        <dbReference type="Proteomes" id="UP000326396"/>
    </source>
</evidence>
<feature type="region of interest" description="Disordered" evidence="1">
    <location>
        <begin position="18"/>
        <end position="38"/>
    </location>
</feature>
<evidence type="ECO:0000256" key="1">
    <source>
        <dbReference type="SAM" id="MobiDB-lite"/>
    </source>
</evidence>
<dbReference type="Proteomes" id="UP000326396">
    <property type="component" value="Linkage Group LG1"/>
</dbReference>
<keyword evidence="3" id="KW-1185">Reference proteome</keyword>
<dbReference type="EMBL" id="SZYD01000001">
    <property type="protein sequence ID" value="KAD7478326.1"/>
    <property type="molecule type" value="Genomic_DNA"/>
</dbReference>
<dbReference type="AlphaFoldDB" id="A0A5N6Q2M4"/>
<protein>
    <submittedName>
        <fullName evidence="2">Uncharacterized protein</fullName>
    </submittedName>
</protein>
<comment type="caution">
    <text evidence="2">The sequence shown here is derived from an EMBL/GenBank/DDBJ whole genome shotgun (WGS) entry which is preliminary data.</text>
</comment>
<proteinExistence type="predicted"/>
<accession>A0A5N6Q2M4</accession>
<sequence>MIGAAILDDVENLPTEHVTSKIGDSSDPESFDTGDAKNIQRPSIWGGYGDSLLESIRKHCIILSKFLDQLIPLHWSMDLTNFWPVVFLNTELGLGFQEHSQLGLDANGFHDPEVDGLQALY</sequence>